<proteinExistence type="predicted"/>
<accession>A0A7W8FBZ4</accession>
<evidence type="ECO:0000313" key="2">
    <source>
        <dbReference type="Proteomes" id="UP000568022"/>
    </source>
</evidence>
<keyword evidence="2" id="KW-1185">Reference proteome</keyword>
<reference evidence="1 2" key="1">
    <citation type="submission" date="2020-08" db="EMBL/GenBank/DDBJ databases">
        <title>Genomic Encyclopedia of Type Strains, Phase III (KMG-III): the genomes of soil and plant-associated and newly described type strains.</title>
        <authorList>
            <person name="Whitman W."/>
        </authorList>
    </citation>
    <scope>NUCLEOTIDE SEQUENCE [LARGE SCALE GENOMIC DNA]</scope>
    <source>
        <strain evidence="1 2">CECT 3226</strain>
    </source>
</reference>
<gene>
    <name evidence="1" type="ORF">FHS32_006576</name>
</gene>
<name>A0A7W8FBZ4_9ACTN</name>
<sequence>MMHLDDAPAPACTICHNGLYENELTHQACRPCTDRVDHNLRALAGADGLYARLAHSLRPGSSGGGPVVSGSRTAPLPVRLEPLSLAARGGVVTILQTWLIDWHDLLGYRHPRWDGDLQQQLDQVVKRLRVLLPWAAEEHGAFDEFARELGSLVHQCQVVTGGEKPTRRIGVACTCGHTLRVTLDTAGVRCPACSTQYGHSEALRLPLAERRNAA</sequence>
<dbReference type="EMBL" id="JACHJE010000022">
    <property type="protein sequence ID" value="MBB5129782.1"/>
    <property type="molecule type" value="Genomic_DNA"/>
</dbReference>
<protein>
    <submittedName>
        <fullName evidence="1">Uncharacterized protein</fullName>
    </submittedName>
</protein>
<dbReference type="Proteomes" id="UP000568022">
    <property type="component" value="Unassembled WGS sequence"/>
</dbReference>
<organism evidence="1 2">
    <name type="scientific">Streptomyces griseoloalbus</name>
    <dbReference type="NCBI Taxonomy" id="67303"/>
    <lineage>
        <taxon>Bacteria</taxon>
        <taxon>Bacillati</taxon>
        <taxon>Actinomycetota</taxon>
        <taxon>Actinomycetes</taxon>
        <taxon>Kitasatosporales</taxon>
        <taxon>Streptomycetaceae</taxon>
        <taxon>Streptomyces</taxon>
    </lineage>
</organism>
<comment type="caution">
    <text evidence="1">The sequence shown here is derived from an EMBL/GenBank/DDBJ whole genome shotgun (WGS) entry which is preliminary data.</text>
</comment>
<dbReference type="AlphaFoldDB" id="A0A7W8FBZ4"/>
<evidence type="ECO:0000313" key="1">
    <source>
        <dbReference type="EMBL" id="MBB5129782.1"/>
    </source>
</evidence>